<keyword evidence="2" id="KW-1185">Reference proteome</keyword>
<reference evidence="1" key="1">
    <citation type="submission" date="2023-07" db="EMBL/GenBank/DDBJ databases">
        <title>draft genome sequence of fig (Ficus carica).</title>
        <authorList>
            <person name="Takahashi T."/>
            <person name="Nishimura K."/>
        </authorList>
    </citation>
    <scope>NUCLEOTIDE SEQUENCE</scope>
</reference>
<gene>
    <name evidence="1" type="ORF">TIFTF001_050073</name>
</gene>
<accession>A0AA88CWZ6</accession>
<evidence type="ECO:0000313" key="2">
    <source>
        <dbReference type="Proteomes" id="UP001187192"/>
    </source>
</evidence>
<comment type="caution">
    <text evidence="1">The sequence shown here is derived from an EMBL/GenBank/DDBJ whole genome shotgun (WGS) entry which is preliminary data.</text>
</comment>
<dbReference type="EMBL" id="BTGU01007752">
    <property type="protein sequence ID" value="GMN20784.1"/>
    <property type="molecule type" value="Genomic_DNA"/>
</dbReference>
<name>A0AA88CWZ6_FICCA</name>
<organism evidence="1 2">
    <name type="scientific">Ficus carica</name>
    <name type="common">Common fig</name>
    <dbReference type="NCBI Taxonomy" id="3494"/>
    <lineage>
        <taxon>Eukaryota</taxon>
        <taxon>Viridiplantae</taxon>
        <taxon>Streptophyta</taxon>
        <taxon>Embryophyta</taxon>
        <taxon>Tracheophyta</taxon>
        <taxon>Spermatophyta</taxon>
        <taxon>Magnoliopsida</taxon>
        <taxon>eudicotyledons</taxon>
        <taxon>Gunneridae</taxon>
        <taxon>Pentapetalae</taxon>
        <taxon>rosids</taxon>
        <taxon>fabids</taxon>
        <taxon>Rosales</taxon>
        <taxon>Moraceae</taxon>
        <taxon>Ficeae</taxon>
        <taxon>Ficus</taxon>
    </lineage>
</organism>
<dbReference type="Proteomes" id="UP001187192">
    <property type="component" value="Unassembled WGS sequence"/>
</dbReference>
<proteinExistence type="predicted"/>
<protein>
    <submittedName>
        <fullName evidence="1">Uncharacterized protein</fullName>
    </submittedName>
</protein>
<dbReference type="AlphaFoldDB" id="A0AA88CWZ6"/>
<evidence type="ECO:0000313" key="1">
    <source>
        <dbReference type="EMBL" id="GMN20784.1"/>
    </source>
</evidence>
<sequence>MGNPGNRERLHIRIAGIPDVLGEFGRIVWARIDEGRCLILELTSLLYDATWTVKDEV</sequence>